<dbReference type="PRINTS" id="PR00455">
    <property type="entry name" value="HTHTETR"/>
</dbReference>
<dbReference type="InterPro" id="IPR001647">
    <property type="entry name" value="HTH_TetR"/>
</dbReference>
<feature type="domain" description="HTH tetR-type" evidence="5">
    <location>
        <begin position="11"/>
        <end position="71"/>
    </location>
</feature>
<evidence type="ECO:0000256" key="4">
    <source>
        <dbReference type="PROSITE-ProRule" id="PRU00335"/>
    </source>
</evidence>
<dbReference type="InterPro" id="IPR009057">
    <property type="entry name" value="Homeodomain-like_sf"/>
</dbReference>
<dbReference type="EMBL" id="JAYGHY010000040">
    <property type="protein sequence ID" value="MEA5443194.1"/>
    <property type="molecule type" value="Genomic_DNA"/>
</dbReference>
<dbReference type="InterPro" id="IPR036271">
    <property type="entry name" value="Tet_transcr_reg_TetR-rel_C_sf"/>
</dbReference>
<dbReference type="Gene3D" id="1.10.357.10">
    <property type="entry name" value="Tetracycline Repressor, domain 2"/>
    <property type="match status" value="1"/>
</dbReference>
<dbReference type="PANTHER" id="PTHR47506">
    <property type="entry name" value="TRANSCRIPTIONAL REGULATORY PROTEIN"/>
    <property type="match status" value="1"/>
</dbReference>
<organism evidence="6 7">
    <name type="scientific">Cyanobium gracile UHCC 0281</name>
    <dbReference type="NCBI Taxonomy" id="3110309"/>
    <lineage>
        <taxon>Bacteria</taxon>
        <taxon>Bacillati</taxon>
        <taxon>Cyanobacteriota</taxon>
        <taxon>Cyanophyceae</taxon>
        <taxon>Synechococcales</taxon>
        <taxon>Prochlorococcaceae</taxon>
        <taxon>Cyanobium</taxon>
    </lineage>
</organism>
<feature type="DNA-binding region" description="H-T-H motif" evidence="4">
    <location>
        <begin position="34"/>
        <end position="53"/>
    </location>
</feature>
<accession>A0ABU5SXJ2</accession>
<evidence type="ECO:0000259" key="5">
    <source>
        <dbReference type="PROSITE" id="PS50977"/>
    </source>
</evidence>
<dbReference type="Proteomes" id="UP001302329">
    <property type="component" value="Unassembled WGS sequence"/>
</dbReference>
<evidence type="ECO:0000256" key="3">
    <source>
        <dbReference type="ARBA" id="ARBA00023163"/>
    </source>
</evidence>
<protein>
    <submittedName>
        <fullName evidence="6">TetR/AcrR family transcriptional regulator</fullName>
    </submittedName>
</protein>
<dbReference type="PROSITE" id="PS50977">
    <property type="entry name" value="HTH_TETR_2"/>
    <property type="match status" value="1"/>
</dbReference>
<keyword evidence="7" id="KW-1185">Reference proteome</keyword>
<sequence length="197" mass="21067">MSGSSAAIRTSSKREALLDAAEALFARQGYRAVGIDTVLARAGVAKMTLYKHFASKEELIAAVLERRADAVAATLAERIAAAPGHPRERLLAVFDWLEEAVRSPGFHGCLFIKAASEYPAPDDLPRQAALAFKEGCRQLLEGLSRDVGAGDPQGLARQLQLLLEGTLVMAFLQRNPRAASDARQAAMALLEAAETTP</sequence>
<evidence type="ECO:0000256" key="2">
    <source>
        <dbReference type="ARBA" id="ARBA00023125"/>
    </source>
</evidence>
<name>A0ABU5SXJ2_9CYAN</name>
<dbReference type="Pfam" id="PF00440">
    <property type="entry name" value="TetR_N"/>
    <property type="match status" value="1"/>
</dbReference>
<dbReference type="SUPFAM" id="SSF46689">
    <property type="entry name" value="Homeodomain-like"/>
    <property type="match status" value="1"/>
</dbReference>
<evidence type="ECO:0000256" key="1">
    <source>
        <dbReference type="ARBA" id="ARBA00023015"/>
    </source>
</evidence>
<dbReference type="PANTHER" id="PTHR47506:SF1">
    <property type="entry name" value="HTH-TYPE TRANSCRIPTIONAL REGULATOR YJDC"/>
    <property type="match status" value="1"/>
</dbReference>
<comment type="caution">
    <text evidence="6">The sequence shown here is derived from an EMBL/GenBank/DDBJ whole genome shotgun (WGS) entry which is preliminary data.</text>
</comment>
<keyword evidence="1" id="KW-0805">Transcription regulation</keyword>
<dbReference type="SUPFAM" id="SSF48498">
    <property type="entry name" value="Tetracyclin repressor-like, C-terminal domain"/>
    <property type="match status" value="1"/>
</dbReference>
<evidence type="ECO:0000313" key="7">
    <source>
        <dbReference type="Proteomes" id="UP001302329"/>
    </source>
</evidence>
<dbReference type="RefSeq" id="WP_323357203.1">
    <property type="nucleotide sequence ID" value="NZ_JAYGHY010000040.1"/>
</dbReference>
<reference evidence="6 7" key="1">
    <citation type="submission" date="2023-12" db="EMBL/GenBank/DDBJ databases">
        <title>Baltic Sea Cyanobacteria.</title>
        <authorList>
            <person name="Delbaje E."/>
            <person name="Fewer D.P."/>
            <person name="Shishido T.K."/>
        </authorList>
    </citation>
    <scope>NUCLEOTIDE SEQUENCE [LARGE SCALE GENOMIC DNA]</scope>
    <source>
        <strain evidence="6 7">UHCC 0281</strain>
    </source>
</reference>
<gene>
    <name evidence="6" type="ORF">VB739_11585</name>
</gene>
<evidence type="ECO:0000313" key="6">
    <source>
        <dbReference type="EMBL" id="MEA5443194.1"/>
    </source>
</evidence>
<proteinExistence type="predicted"/>
<keyword evidence="3" id="KW-0804">Transcription</keyword>
<keyword evidence="2 4" id="KW-0238">DNA-binding</keyword>